<accession>A0ABM3V4Y4</accession>
<dbReference type="Gene3D" id="4.10.60.10">
    <property type="entry name" value="Zinc finger, CCHC-type"/>
    <property type="match status" value="1"/>
</dbReference>
<organism evidence="2 3">
    <name type="scientific">Musca domestica</name>
    <name type="common">House fly</name>
    <dbReference type="NCBI Taxonomy" id="7370"/>
    <lineage>
        <taxon>Eukaryota</taxon>
        <taxon>Metazoa</taxon>
        <taxon>Ecdysozoa</taxon>
        <taxon>Arthropoda</taxon>
        <taxon>Hexapoda</taxon>
        <taxon>Insecta</taxon>
        <taxon>Pterygota</taxon>
        <taxon>Neoptera</taxon>
        <taxon>Endopterygota</taxon>
        <taxon>Diptera</taxon>
        <taxon>Brachycera</taxon>
        <taxon>Muscomorpha</taxon>
        <taxon>Muscoidea</taxon>
        <taxon>Muscidae</taxon>
        <taxon>Musca</taxon>
    </lineage>
</organism>
<name>A0ABM3V4Y4_MUSDO</name>
<feature type="compositionally biased region" description="Low complexity" evidence="1">
    <location>
        <begin position="42"/>
        <end position="67"/>
    </location>
</feature>
<sequence>MASQQELFPEVCLSDYDEDMMSDREVEAELRANKEAFTATVPQTADTTQTPKPTDPQVQPTQPIDPQMIAPPNAETTLASQPQTALEPKVSSAPSRMASSSSRALFQCRLCSHHHPLHKCFVFRKMTVEKRVRMVVRHRYCYNCLRLDHVSKFCPVPKRCNYCGKKHHTILHEHQEDSSNRTQNSARWLVPRGIVPTPPPHILPTSVLPISRVLSLSPTLRVNICLPNSTVPVRALLDPCCPVSQVCASLINDLRWPTTKVNHMSYADFMITSRFDPGQRQFVTASVANITCGVTPPMTISSSVREAFVGLELADPSFDCSGPVAMVLGPEIYYKIIKPRIIQQPGLPTAQYTSFGWVISGPVNM</sequence>
<dbReference type="PANTHER" id="PTHR47331:SF5">
    <property type="entry name" value="RIBONUCLEASE H"/>
    <property type="match status" value="1"/>
</dbReference>
<gene>
    <name evidence="3" type="primary">LOC131803513</name>
</gene>
<evidence type="ECO:0000256" key="1">
    <source>
        <dbReference type="SAM" id="MobiDB-lite"/>
    </source>
</evidence>
<reference evidence="3" key="1">
    <citation type="submission" date="2025-08" db="UniProtKB">
        <authorList>
            <consortium name="RefSeq"/>
        </authorList>
    </citation>
    <scope>IDENTIFICATION</scope>
    <source>
        <strain evidence="3">Aabys</strain>
        <tissue evidence="3">Whole body</tissue>
    </source>
</reference>
<dbReference type="PANTHER" id="PTHR47331">
    <property type="entry name" value="PHD-TYPE DOMAIN-CONTAINING PROTEIN"/>
    <property type="match status" value="1"/>
</dbReference>
<dbReference type="GeneID" id="131803513"/>
<feature type="compositionally biased region" description="Polar residues" evidence="1">
    <location>
        <begin position="74"/>
        <end position="84"/>
    </location>
</feature>
<dbReference type="RefSeq" id="XP_058980846.1">
    <property type="nucleotide sequence ID" value="XM_059124863.1"/>
</dbReference>
<evidence type="ECO:0000313" key="3">
    <source>
        <dbReference type="RefSeq" id="XP_058980846.1"/>
    </source>
</evidence>
<dbReference type="Proteomes" id="UP001652621">
    <property type="component" value="Unplaced"/>
</dbReference>
<keyword evidence="2" id="KW-1185">Reference proteome</keyword>
<protein>
    <submittedName>
        <fullName evidence="3">Uncharacterized protein LOC131803513</fullName>
    </submittedName>
</protein>
<evidence type="ECO:0000313" key="2">
    <source>
        <dbReference type="Proteomes" id="UP001652621"/>
    </source>
</evidence>
<proteinExistence type="predicted"/>
<feature type="region of interest" description="Disordered" evidence="1">
    <location>
        <begin position="32"/>
        <end position="95"/>
    </location>
</feature>